<dbReference type="Pfam" id="PF24894">
    <property type="entry name" value="Hexapep_GlmU"/>
    <property type="match status" value="1"/>
</dbReference>
<dbReference type="UniPathway" id="UPA00164"/>
<comment type="catalytic activity">
    <reaction evidence="9">
        <text>alpha-D-glucose 1-phosphate + ATP + H(+) = ADP-alpha-D-glucose + diphosphate</text>
        <dbReference type="Rhea" id="RHEA:12120"/>
        <dbReference type="ChEBI" id="CHEBI:15378"/>
        <dbReference type="ChEBI" id="CHEBI:30616"/>
        <dbReference type="ChEBI" id="CHEBI:33019"/>
        <dbReference type="ChEBI" id="CHEBI:57498"/>
        <dbReference type="ChEBI" id="CHEBI:58601"/>
        <dbReference type="EC" id="2.7.7.27"/>
    </reaction>
</comment>
<feature type="domain" description="Nucleotidyl transferase" evidence="10">
    <location>
        <begin position="18"/>
        <end position="282"/>
    </location>
</feature>
<dbReference type="InterPro" id="IPR005835">
    <property type="entry name" value="NTP_transferase_dom"/>
</dbReference>
<dbReference type="GO" id="GO:0005524">
    <property type="term" value="F:ATP binding"/>
    <property type="evidence" value="ECO:0007669"/>
    <property type="project" value="UniProtKB-KW"/>
</dbReference>
<feature type="binding site" evidence="9">
    <location>
        <position position="109"/>
    </location>
    <ligand>
        <name>alpha-D-glucose 1-phosphate</name>
        <dbReference type="ChEBI" id="CHEBI:58601"/>
    </ligand>
</feature>
<comment type="pathway">
    <text evidence="9">Glycan biosynthesis; glycogen biosynthesis.</text>
</comment>
<comment type="subunit">
    <text evidence="9">Homotetramer.</text>
</comment>
<dbReference type="AlphaFoldDB" id="A0A136A1K2"/>
<evidence type="ECO:0000256" key="7">
    <source>
        <dbReference type="ARBA" id="ARBA00023056"/>
    </source>
</evidence>
<dbReference type="PROSITE" id="PS00808">
    <property type="entry name" value="ADP_GLC_PYROPHOSPH_1"/>
    <property type="match status" value="1"/>
</dbReference>
<evidence type="ECO:0000313" key="12">
    <source>
        <dbReference type="EMBL" id="KXI29094.1"/>
    </source>
</evidence>
<name>A0A136A1K2_9ALTE</name>
<protein>
    <recommendedName>
        <fullName evidence="9">Glucose-1-phosphate adenylyltransferase</fullName>
        <ecNumber evidence="9">2.7.7.27</ecNumber>
    </recommendedName>
    <alternativeName>
        <fullName evidence="9">ADP-glucose pyrophosphorylase</fullName>
        <shortName evidence="9">ADPGlc PPase</shortName>
    </alternativeName>
    <alternativeName>
        <fullName evidence="9">ADP-glucose synthase</fullName>
    </alternativeName>
</protein>
<comment type="function">
    <text evidence="9">Involved in the biosynthesis of ADP-glucose, a building block required for the elongation reactions to produce glycogen. Catalyzes the reaction between ATP and alpha-D-glucose 1-phosphate (G1P) to produce pyrophosphate and ADP-Glc.</text>
</comment>
<keyword evidence="6 9" id="KW-0067">ATP-binding</keyword>
<gene>
    <name evidence="9 12" type="primary">glgC</name>
    <name evidence="12" type="ORF">AX660_13100</name>
</gene>
<dbReference type="Gene3D" id="3.90.550.10">
    <property type="entry name" value="Spore Coat Polysaccharide Biosynthesis Protein SpsA, Chain A"/>
    <property type="match status" value="1"/>
</dbReference>
<dbReference type="EC" id="2.7.7.27" evidence="9"/>
<keyword evidence="5 9" id="KW-0547">Nucleotide-binding</keyword>
<dbReference type="GO" id="GO:0008878">
    <property type="term" value="F:glucose-1-phosphate adenylyltransferase activity"/>
    <property type="evidence" value="ECO:0007669"/>
    <property type="project" value="UniProtKB-UniRule"/>
</dbReference>
<dbReference type="Pfam" id="PF00483">
    <property type="entry name" value="NTP_transferase"/>
    <property type="match status" value="1"/>
</dbReference>
<dbReference type="RefSeq" id="WP_068376126.1">
    <property type="nucleotide sequence ID" value="NZ_LSNE01000005.1"/>
</dbReference>
<accession>A0A136A1K2</accession>
<dbReference type="InterPro" id="IPR029044">
    <property type="entry name" value="Nucleotide-diphossugar_trans"/>
</dbReference>
<evidence type="ECO:0000256" key="2">
    <source>
        <dbReference type="ARBA" id="ARBA00022600"/>
    </source>
</evidence>
<dbReference type="NCBIfam" id="NF002023">
    <property type="entry name" value="PRK00844.1"/>
    <property type="match status" value="1"/>
</dbReference>
<dbReference type="SUPFAM" id="SSF53448">
    <property type="entry name" value="Nucleotide-diphospho-sugar transferases"/>
    <property type="match status" value="1"/>
</dbReference>
<organism evidence="12 13">
    <name type="scientific">Paraglaciecola hydrolytica</name>
    <dbReference type="NCBI Taxonomy" id="1799789"/>
    <lineage>
        <taxon>Bacteria</taxon>
        <taxon>Pseudomonadati</taxon>
        <taxon>Pseudomonadota</taxon>
        <taxon>Gammaproteobacteria</taxon>
        <taxon>Alteromonadales</taxon>
        <taxon>Alteromonadaceae</taxon>
        <taxon>Paraglaciecola</taxon>
    </lineage>
</organism>
<evidence type="ECO:0000256" key="6">
    <source>
        <dbReference type="ARBA" id="ARBA00022840"/>
    </source>
</evidence>
<dbReference type="SUPFAM" id="SSF51161">
    <property type="entry name" value="Trimeric LpxA-like enzymes"/>
    <property type="match status" value="1"/>
</dbReference>
<dbReference type="InterPro" id="IPR005836">
    <property type="entry name" value="ADP_Glu_pyroP_CS"/>
</dbReference>
<dbReference type="PANTHER" id="PTHR43523">
    <property type="entry name" value="GLUCOSE-1-PHOSPHATE ADENYLYLTRANSFERASE-RELATED"/>
    <property type="match status" value="1"/>
</dbReference>
<dbReference type="GO" id="GO:0005978">
    <property type="term" value="P:glycogen biosynthetic process"/>
    <property type="evidence" value="ECO:0007669"/>
    <property type="project" value="UniProtKB-UniRule"/>
</dbReference>
<feature type="domain" description="Glucose-1-phosphate adenylyltransferase/Bifunctional protein GlmU-like C-terminal hexapeptide" evidence="11">
    <location>
        <begin position="306"/>
        <end position="410"/>
    </location>
</feature>
<evidence type="ECO:0000259" key="10">
    <source>
        <dbReference type="Pfam" id="PF00483"/>
    </source>
</evidence>
<evidence type="ECO:0000313" key="13">
    <source>
        <dbReference type="Proteomes" id="UP000070299"/>
    </source>
</evidence>
<keyword evidence="2 9" id="KW-0321">Glycogen metabolism</keyword>
<feature type="binding site" evidence="9">
    <location>
        <position position="208"/>
    </location>
    <ligand>
        <name>alpha-D-glucose 1-phosphate</name>
        <dbReference type="ChEBI" id="CHEBI:58601"/>
    </ligand>
</feature>
<keyword evidence="13" id="KW-1185">Reference proteome</keyword>
<comment type="similarity">
    <text evidence="1 9">Belongs to the bacterial/plant glucose-1-phosphate adenylyltransferase family.</text>
</comment>
<dbReference type="InterPro" id="IPR011004">
    <property type="entry name" value="Trimer_LpxA-like_sf"/>
</dbReference>
<proteinExistence type="inferred from homology"/>
<dbReference type="EMBL" id="LSNE01000005">
    <property type="protein sequence ID" value="KXI29094.1"/>
    <property type="molecule type" value="Genomic_DNA"/>
</dbReference>
<evidence type="ECO:0000256" key="9">
    <source>
        <dbReference type="HAMAP-Rule" id="MF_00624"/>
    </source>
</evidence>
<dbReference type="OrthoDB" id="9801810at2"/>
<dbReference type="STRING" id="1799789.AX660_13100"/>
<evidence type="ECO:0000256" key="1">
    <source>
        <dbReference type="ARBA" id="ARBA00010443"/>
    </source>
</evidence>
<feature type="binding site" evidence="9">
    <location>
        <begin position="190"/>
        <end position="191"/>
    </location>
    <ligand>
        <name>alpha-D-glucose 1-phosphate</name>
        <dbReference type="ChEBI" id="CHEBI:58601"/>
    </ligand>
</feature>
<dbReference type="Gene3D" id="2.160.10.10">
    <property type="entry name" value="Hexapeptide repeat proteins"/>
    <property type="match status" value="1"/>
</dbReference>
<keyword evidence="3 9" id="KW-0808">Transferase</keyword>
<dbReference type="CDD" id="cd02508">
    <property type="entry name" value="ADP_Glucose_PP"/>
    <property type="match status" value="1"/>
</dbReference>
<evidence type="ECO:0000256" key="4">
    <source>
        <dbReference type="ARBA" id="ARBA00022695"/>
    </source>
</evidence>
<evidence type="ECO:0000256" key="3">
    <source>
        <dbReference type="ARBA" id="ARBA00022679"/>
    </source>
</evidence>
<dbReference type="CDD" id="cd04651">
    <property type="entry name" value="LbH_G1P_AT_C"/>
    <property type="match status" value="1"/>
</dbReference>
<keyword evidence="8 9" id="KW-0119">Carbohydrate metabolism</keyword>
<dbReference type="HAMAP" id="MF_00624">
    <property type="entry name" value="GlgC"/>
    <property type="match status" value="1"/>
</dbReference>
<keyword evidence="7 9" id="KW-0320">Glycogen biosynthesis</keyword>
<dbReference type="PANTHER" id="PTHR43523:SF2">
    <property type="entry name" value="GLUCOSE-1-PHOSPHATE ADENYLYLTRANSFERASE"/>
    <property type="match status" value="1"/>
</dbReference>
<evidence type="ECO:0000259" key="11">
    <source>
        <dbReference type="Pfam" id="PF24894"/>
    </source>
</evidence>
<feature type="binding site" evidence="9">
    <location>
        <position position="175"/>
    </location>
    <ligand>
        <name>alpha-D-glucose 1-phosphate</name>
        <dbReference type="ChEBI" id="CHEBI:58601"/>
    </ligand>
</feature>
<dbReference type="Proteomes" id="UP000070299">
    <property type="component" value="Unassembled WGS sequence"/>
</dbReference>
<dbReference type="InterPro" id="IPR023049">
    <property type="entry name" value="GlgC_bac"/>
</dbReference>
<keyword evidence="4 9" id="KW-0548">Nucleotidyltransferase</keyword>
<sequence length="417" mass="46632">MTHSNSRYVSHLTRNTLALILAGGKGSRLFELTKKQAKPALHFGGKFRVIDFPLSNCVNSGIKQIGVMTHYRAHSLIRHIARGWGHLNRDLGEFVELMPAWHKDSACGYEGTANALYQHIEFIRELAPDYVLVLAGDHVYKMDYADMLAQHAESGADMTVSCIEVPIAEAANTLGVMCIDKHNRISHFYEKPAEPCPLNDKAGYTLASMGNYVFNTEFLIEQLLKDAKNPQSEHDFGKDIIPASIENNQVMAFRFHDVEDHLKPYWRDIGTLDSFWLANMDLVSVSPELNMYDEDWPIWTHQKQAPPAKFVFNDVDRRGYAVDSTVSGGCIISGAAINKSLLFSDVRVNSYSRIEEALILPKVTIGRHVNIKRAIIDSGCNIPDGMTIGIDHQADIARGFRMSNKGVVLVTPCMLAR</sequence>
<dbReference type="PROSITE" id="PS00810">
    <property type="entry name" value="ADP_GLC_PYROPHOSPH_3"/>
    <property type="match status" value="1"/>
</dbReference>
<evidence type="ECO:0000256" key="5">
    <source>
        <dbReference type="ARBA" id="ARBA00022741"/>
    </source>
</evidence>
<reference evidence="13" key="1">
    <citation type="submission" date="2016-02" db="EMBL/GenBank/DDBJ databases">
        <authorList>
            <person name="Schultz-Johansen M."/>
            <person name="Glaring M.A."/>
            <person name="Bech P.K."/>
            <person name="Stougaard P."/>
        </authorList>
    </citation>
    <scope>NUCLEOTIDE SEQUENCE [LARGE SCALE GENOMIC DNA]</scope>
    <source>
        <strain evidence="13">S66</strain>
    </source>
</reference>
<dbReference type="InterPro" id="IPR056818">
    <property type="entry name" value="GlmU/GlgC-like_hexapep"/>
</dbReference>
<evidence type="ECO:0000256" key="8">
    <source>
        <dbReference type="ARBA" id="ARBA00023277"/>
    </source>
</evidence>
<comment type="caution">
    <text evidence="12">The sequence shown here is derived from an EMBL/GenBank/DDBJ whole genome shotgun (WGS) entry which is preliminary data.</text>
</comment>
<dbReference type="NCBIfam" id="TIGR02091">
    <property type="entry name" value="glgC"/>
    <property type="match status" value="1"/>
</dbReference>
<comment type="caution">
    <text evidence="9">Lacks conserved residue(s) required for the propagation of feature annotation.</text>
</comment>
<dbReference type="NCBIfam" id="NF001947">
    <property type="entry name" value="PRK00725.1"/>
    <property type="match status" value="1"/>
</dbReference>
<dbReference type="InterPro" id="IPR011831">
    <property type="entry name" value="ADP-Glc_PPase"/>
</dbReference>